<accession>A0ABC8TD78</accession>
<protein>
    <recommendedName>
        <fullName evidence="5">Transmembrane protein</fullName>
    </recommendedName>
</protein>
<proteinExistence type="predicted"/>
<feature type="chain" id="PRO_5044846142" description="Transmembrane protein" evidence="2">
    <location>
        <begin position="36"/>
        <end position="83"/>
    </location>
</feature>
<feature type="region of interest" description="Disordered" evidence="1">
    <location>
        <begin position="63"/>
        <end position="83"/>
    </location>
</feature>
<dbReference type="EMBL" id="CAUOFW020004824">
    <property type="protein sequence ID" value="CAK9167377.1"/>
    <property type="molecule type" value="Genomic_DNA"/>
</dbReference>
<reference evidence="3 4" key="1">
    <citation type="submission" date="2024-02" db="EMBL/GenBank/DDBJ databases">
        <authorList>
            <person name="Vignale AGUSTIN F."/>
            <person name="Sosa J E."/>
            <person name="Modenutti C."/>
        </authorList>
    </citation>
    <scope>NUCLEOTIDE SEQUENCE [LARGE SCALE GENOMIC DNA]</scope>
</reference>
<evidence type="ECO:0000313" key="4">
    <source>
        <dbReference type="Proteomes" id="UP001642360"/>
    </source>
</evidence>
<evidence type="ECO:0000256" key="2">
    <source>
        <dbReference type="SAM" id="SignalP"/>
    </source>
</evidence>
<keyword evidence="2" id="KW-0732">Signal</keyword>
<dbReference type="Proteomes" id="UP001642360">
    <property type="component" value="Unassembled WGS sequence"/>
</dbReference>
<sequence length="83" mass="9084">MPALPNPTKMTGRKIFIVWEVLLITMLMLSSSVTARKLAETSNPSTTSKDVPGEKVFVRFLGDYGGNPTDPTIPTYPNPPNHP</sequence>
<organism evidence="3 4">
    <name type="scientific">Ilex paraguariensis</name>
    <name type="common">yerba mate</name>
    <dbReference type="NCBI Taxonomy" id="185542"/>
    <lineage>
        <taxon>Eukaryota</taxon>
        <taxon>Viridiplantae</taxon>
        <taxon>Streptophyta</taxon>
        <taxon>Embryophyta</taxon>
        <taxon>Tracheophyta</taxon>
        <taxon>Spermatophyta</taxon>
        <taxon>Magnoliopsida</taxon>
        <taxon>eudicotyledons</taxon>
        <taxon>Gunneridae</taxon>
        <taxon>Pentapetalae</taxon>
        <taxon>asterids</taxon>
        <taxon>campanulids</taxon>
        <taxon>Aquifoliales</taxon>
        <taxon>Aquifoliaceae</taxon>
        <taxon>Ilex</taxon>
    </lineage>
</organism>
<dbReference type="AlphaFoldDB" id="A0ABC8TD78"/>
<gene>
    <name evidence="3" type="ORF">ILEXP_LOCUS36645</name>
</gene>
<evidence type="ECO:0008006" key="5">
    <source>
        <dbReference type="Google" id="ProtNLM"/>
    </source>
</evidence>
<keyword evidence="4" id="KW-1185">Reference proteome</keyword>
<feature type="compositionally biased region" description="Pro residues" evidence="1">
    <location>
        <begin position="74"/>
        <end position="83"/>
    </location>
</feature>
<comment type="caution">
    <text evidence="3">The sequence shown here is derived from an EMBL/GenBank/DDBJ whole genome shotgun (WGS) entry which is preliminary data.</text>
</comment>
<name>A0ABC8TD78_9AQUA</name>
<feature type="signal peptide" evidence="2">
    <location>
        <begin position="1"/>
        <end position="35"/>
    </location>
</feature>
<evidence type="ECO:0000256" key="1">
    <source>
        <dbReference type="SAM" id="MobiDB-lite"/>
    </source>
</evidence>
<evidence type="ECO:0000313" key="3">
    <source>
        <dbReference type="EMBL" id="CAK9167377.1"/>
    </source>
</evidence>